<dbReference type="Pfam" id="PF01965">
    <property type="entry name" value="DJ-1_PfpI"/>
    <property type="match status" value="1"/>
</dbReference>
<evidence type="ECO:0000256" key="2">
    <source>
        <dbReference type="ARBA" id="ARBA00023125"/>
    </source>
</evidence>
<reference evidence="5 6" key="1">
    <citation type="submission" date="2016-10" db="EMBL/GenBank/DDBJ databases">
        <authorList>
            <person name="de Groot N.N."/>
        </authorList>
    </citation>
    <scope>NUCLEOTIDE SEQUENCE [LARGE SCALE GENOMIC DNA]</scope>
    <source>
        <strain evidence="5 6">CGMCC 1.9156</strain>
    </source>
</reference>
<dbReference type="PANTHER" id="PTHR43130:SF3">
    <property type="entry name" value="HTH-TYPE TRANSCRIPTIONAL REGULATOR RV1931C"/>
    <property type="match status" value="1"/>
</dbReference>
<dbReference type="InterPro" id="IPR029062">
    <property type="entry name" value="Class_I_gatase-like"/>
</dbReference>
<dbReference type="InterPro" id="IPR018060">
    <property type="entry name" value="HTH_AraC"/>
</dbReference>
<evidence type="ECO:0000259" key="4">
    <source>
        <dbReference type="PROSITE" id="PS01124"/>
    </source>
</evidence>
<evidence type="ECO:0000313" key="6">
    <source>
        <dbReference type="Proteomes" id="UP000198964"/>
    </source>
</evidence>
<dbReference type="InterPro" id="IPR009057">
    <property type="entry name" value="Homeodomain-like_sf"/>
</dbReference>
<protein>
    <submittedName>
        <fullName evidence="5">Transcriptional regulator GlxA family, contains an amidase domain and an AraC-type DNA-binding HTH domain</fullName>
    </submittedName>
</protein>
<dbReference type="PANTHER" id="PTHR43130">
    <property type="entry name" value="ARAC-FAMILY TRANSCRIPTIONAL REGULATOR"/>
    <property type="match status" value="1"/>
</dbReference>
<dbReference type="GO" id="GO:0003700">
    <property type="term" value="F:DNA-binding transcription factor activity"/>
    <property type="evidence" value="ECO:0007669"/>
    <property type="project" value="InterPro"/>
</dbReference>
<keyword evidence="1" id="KW-0805">Transcription regulation</keyword>
<dbReference type="SUPFAM" id="SSF46689">
    <property type="entry name" value="Homeodomain-like"/>
    <property type="match status" value="2"/>
</dbReference>
<dbReference type="PROSITE" id="PS00041">
    <property type="entry name" value="HTH_ARAC_FAMILY_1"/>
    <property type="match status" value="1"/>
</dbReference>
<dbReference type="Pfam" id="PF12833">
    <property type="entry name" value="HTH_18"/>
    <property type="match status" value="1"/>
</dbReference>
<keyword evidence="6" id="KW-1185">Reference proteome</keyword>
<proteinExistence type="predicted"/>
<keyword evidence="3" id="KW-0804">Transcription</keyword>
<sequence>MLPYENKKKLAKTALLKKHNQANFSSCLFLSENKQTCQIYSLFLPKQSHSRKKHMVSRKEKHIVILATQKTSILDIAGPMDVFAKAADQLKSRNATEIYKIHVVAADGNLKIETATGLPILAECTLEDFKHPIDTFLVAGYPRIPEVVENKRPISWLHENHQKIRRIGSVCAGAFLLAESGLLNGRNATTHWNLCEKLALQYPEIKVDPDPIFVKDDNIYTSAGISAGMDLALAMVEEDFGRDTALNVARTLVLYLKRPGNQSQFSIALLHQKVDYQPIQDLLDWLPEHLNDKLTVEKLANQVSMSPRNFARVFIRETGITPAKYLEKLRVETARRRLEESNLSLDEISLECGLGSADTLRRLFLRHLKTTPSTYRHTFQTSMR</sequence>
<dbReference type="PROSITE" id="PS01124">
    <property type="entry name" value="HTH_ARAC_FAMILY_2"/>
    <property type="match status" value="1"/>
</dbReference>
<dbReference type="InterPro" id="IPR052158">
    <property type="entry name" value="INH-QAR"/>
</dbReference>
<dbReference type="Gene3D" id="3.40.50.880">
    <property type="match status" value="1"/>
</dbReference>
<dbReference type="InterPro" id="IPR018062">
    <property type="entry name" value="HTH_AraC-typ_CS"/>
</dbReference>
<accession>A0A1I2FNT2</accession>
<dbReference type="SMART" id="SM00342">
    <property type="entry name" value="HTH_ARAC"/>
    <property type="match status" value="1"/>
</dbReference>
<evidence type="ECO:0000313" key="5">
    <source>
        <dbReference type="EMBL" id="SFF06106.1"/>
    </source>
</evidence>
<dbReference type="CDD" id="cd03137">
    <property type="entry name" value="GATase1_AraC_1"/>
    <property type="match status" value="1"/>
</dbReference>
<gene>
    <name evidence="5" type="ORF">SAMN05216283_102532</name>
</gene>
<dbReference type="GO" id="GO:0043565">
    <property type="term" value="F:sequence-specific DNA binding"/>
    <property type="evidence" value="ECO:0007669"/>
    <property type="project" value="InterPro"/>
</dbReference>
<dbReference type="EMBL" id="FONW01000002">
    <property type="protein sequence ID" value="SFF06106.1"/>
    <property type="molecule type" value="Genomic_DNA"/>
</dbReference>
<dbReference type="Proteomes" id="UP000198964">
    <property type="component" value="Unassembled WGS sequence"/>
</dbReference>
<dbReference type="STRING" id="655355.SAMN05216283_102532"/>
<evidence type="ECO:0000256" key="3">
    <source>
        <dbReference type="ARBA" id="ARBA00023163"/>
    </source>
</evidence>
<keyword evidence="2 5" id="KW-0238">DNA-binding</keyword>
<dbReference type="Gene3D" id="1.10.10.60">
    <property type="entry name" value="Homeodomain-like"/>
    <property type="match status" value="2"/>
</dbReference>
<feature type="domain" description="HTH araC/xylS-type" evidence="4">
    <location>
        <begin position="280"/>
        <end position="378"/>
    </location>
</feature>
<dbReference type="SUPFAM" id="SSF52317">
    <property type="entry name" value="Class I glutamine amidotransferase-like"/>
    <property type="match status" value="1"/>
</dbReference>
<evidence type="ECO:0000256" key="1">
    <source>
        <dbReference type="ARBA" id="ARBA00023015"/>
    </source>
</evidence>
<dbReference type="InterPro" id="IPR002818">
    <property type="entry name" value="DJ-1/PfpI"/>
</dbReference>
<dbReference type="AlphaFoldDB" id="A0A1I2FNT2"/>
<organism evidence="5 6">
    <name type="scientific">Sunxiuqinia elliptica</name>
    <dbReference type="NCBI Taxonomy" id="655355"/>
    <lineage>
        <taxon>Bacteria</taxon>
        <taxon>Pseudomonadati</taxon>
        <taxon>Bacteroidota</taxon>
        <taxon>Bacteroidia</taxon>
        <taxon>Marinilabiliales</taxon>
        <taxon>Prolixibacteraceae</taxon>
        <taxon>Sunxiuqinia</taxon>
    </lineage>
</organism>
<name>A0A1I2FNT2_9BACT</name>